<evidence type="ECO:0000313" key="2">
    <source>
        <dbReference type="Proteomes" id="UP001162156"/>
    </source>
</evidence>
<dbReference type="Proteomes" id="UP001162156">
    <property type="component" value="Unassembled WGS sequence"/>
</dbReference>
<name>A0AAV8XUA0_9CUCU</name>
<proteinExistence type="predicted"/>
<dbReference type="EMBL" id="JANEYF010002810">
    <property type="protein sequence ID" value="KAJ8942001.1"/>
    <property type="molecule type" value="Genomic_DNA"/>
</dbReference>
<accession>A0AAV8XUA0</accession>
<sequence length="35" mass="3852">MTYVIVEFHEEYGGGVAAIHSSWFTPLKKSILAAV</sequence>
<evidence type="ECO:0000313" key="1">
    <source>
        <dbReference type="EMBL" id="KAJ8942001.1"/>
    </source>
</evidence>
<protein>
    <submittedName>
        <fullName evidence="1">Uncharacterized protein</fullName>
    </submittedName>
</protein>
<dbReference type="AlphaFoldDB" id="A0AAV8XUA0"/>
<organism evidence="1 2">
    <name type="scientific">Rhamnusium bicolor</name>
    <dbReference type="NCBI Taxonomy" id="1586634"/>
    <lineage>
        <taxon>Eukaryota</taxon>
        <taxon>Metazoa</taxon>
        <taxon>Ecdysozoa</taxon>
        <taxon>Arthropoda</taxon>
        <taxon>Hexapoda</taxon>
        <taxon>Insecta</taxon>
        <taxon>Pterygota</taxon>
        <taxon>Neoptera</taxon>
        <taxon>Endopterygota</taxon>
        <taxon>Coleoptera</taxon>
        <taxon>Polyphaga</taxon>
        <taxon>Cucujiformia</taxon>
        <taxon>Chrysomeloidea</taxon>
        <taxon>Cerambycidae</taxon>
        <taxon>Lepturinae</taxon>
        <taxon>Rhagiini</taxon>
        <taxon>Rhamnusium</taxon>
    </lineage>
</organism>
<comment type="caution">
    <text evidence="1">The sequence shown here is derived from an EMBL/GenBank/DDBJ whole genome shotgun (WGS) entry which is preliminary data.</text>
</comment>
<gene>
    <name evidence="1" type="ORF">NQ314_010230</name>
</gene>
<keyword evidence="2" id="KW-1185">Reference proteome</keyword>
<reference evidence="1" key="1">
    <citation type="journal article" date="2023" name="Insect Mol. Biol.">
        <title>Genome sequencing provides insights into the evolution of gene families encoding plant cell wall-degrading enzymes in longhorned beetles.</title>
        <authorList>
            <person name="Shin N.R."/>
            <person name="Okamura Y."/>
            <person name="Kirsch R."/>
            <person name="Pauchet Y."/>
        </authorList>
    </citation>
    <scope>NUCLEOTIDE SEQUENCE</scope>
    <source>
        <strain evidence="1">RBIC_L_NR</strain>
    </source>
</reference>